<dbReference type="PANTHER" id="PTHR30532">
    <property type="entry name" value="IRON III DICITRATE-BINDING PERIPLASMIC PROTEIN"/>
    <property type="match status" value="1"/>
</dbReference>
<dbReference type="AlphaFoldDB" id="A0ABD4QGY2"/>
<dbReference type="PANTHER" id="PTHR30532:SF26">
    <property type="entry name" value="IRON(3+)-HYDROXAMATE-BINDING PROTEIN FHUD"/>
    <property type="match status" value="1"/>
</dbReference>
<feature type="chain" id="PRO_5044725572" evidence="8">
    <location>
        <begin position="21"/>
        <end position="307"/>
    </location>
</feature>
<evidence type="ECO:0000256" key="2">
    <source>
        <dbReference type="ARBA" id="ARBA00008814"/>
    </source>
</evidence>
<dbReference type="Pfam" id="PF01497">
    <property type="entry name" value="Peripla_BP_2"/>
    <property type="match status" value="1"/>
</dbReference>
<feature type="domain" description="Fe/B12 periplasmic-binding" evidence="9">
    <location>
        <begin position="56"/>
        <end position="307"/>
    </location>
</feature>
<protein>
    <submittedName>
        <fullName evidence="10 11">ABC transporter substrate-binding protein</fullName>
    </submittedName>
</protein>
<accession>A0ABD4QGY2</accession>
<evidence type="ECO:0000256" key="5">
    <source>
        <dbReference type="ARBA" id="ARBA00023139"/>
    </source>
</evidence>
<dbReference type="Proteomes" id="UP000050272">
    <property type="component" value="Unassembled WGS sequence"/>
</dbReference>
<keyword evidence="6" id="KW-0449">Lipoprotein</keyword>
<evidence type="ECO:0000313" key="12">
    <source>
        <dbReference type="Proteomes" id="UP000050272"/>
    </source>
</evidence>
<dbReference type="GO" id="GO:0005886">
    <property type="term" value="C:plasma membrane"/>
    <property type="evidence" value="ECO:0007669"/>
    <property type="project" value="UniProtKB-SubCell"/>
</dbReference>
<dbReference type="EMBL" id="LGYN01000001">
    <property type="protein sequence ID" value="KPN15945.1"/>
    <property type="molecule type" value="Genomic_DNA"/>
</dbReference>
<dbReference type="InterPro" id="IPR002491">
    <property type="entry name" value="ABC_transptr_periplasmic_BD"/>
</dbReference>
<dbReference type="Gene3D" id="3.40.50.1980">
    <property type="entry name" value="Nitrogenase molybdenum iron protein domain"/>
    <property type="match status" value="2"/>
</dbReference>
<evidence type="ECO:0000259" key="9">
    <source>
        <dbReference type="PROSITE" id="PS50983"/>
    </source>
</evidence>
<evidence type="ECO:0000256" key="6">
    <source>
        <dbReference type="ARBA" id="ARBA00023288"/>
    </source>
</evidence>
<dbReference type="EMBL" id="JAGQFH010000001">
    <property type="protein sequence ID" value="MBR8688928.1"/>
    <property type="molecule type" value="Genomic_DNA"/>
</dbReference>
<evidence type="ECO:0000313" key="10">
    <source>
        <dbReference type="EMBL" id="KPN15945.1"/>
    </source>
</evidence>
<evidence type="ECO:0000256" key="4">
    <source>
        <dbReference type="ARBA" id="ARBA00022729"/>
    </source>
</evidence>
<keyword evidence="4 8" id="KW-0732">Signal</keyword>
<evidence type="ECO:0000256" key="7">
    <source>
        <dbReference type="SAM" id="MobiDB-lite"/>
    </source>
</evidence>
<dbReference type="GO" id="GO:1901678">
    <property type="term" value="P:iron coordination entity transport"/>
    <property type="evidence" value="ECO:0007669"/>
    <property type="project" value="UniProtKB-ARBA"/>
</dbReference>
<reference evidence="10 12" key="1">
    <citation type="submission" date="2015-07" db="EMBL/GenBank/DDBJ databases">
        <title>Bacillus zhangzhouensis sp. nov. and Bacillus nanhaiticus sp. nov.</title>
        <authorList>
            <person name="Liu Y."/>
            <person name="Lai Q."/>
            <person name="Shao Z."/>
        </authorList>
    </citation>
    <scope>NUCLEOTIDE SEQUENCE [LARGE SCALE GENOMIC DNA]</scope>
    <source>
        <strain evidence="10 12">NH7I_1</strain>
    </source>
</reference>
<feature type="compositionally biased region" description="Low complexity" evidence="7">
    <location>
        <begin position="21"/>
        <end position="37"/>
    </location>
</feature>
<dbReference type="Proteomes" id="UP000676804">
    <property type="component" value="Unassembled WGS sequence"/>
</dbReference>
<dbReference type="PROSITE" id="PS51257">
    <property type="entry name" value="PROKAR_LIPOPROTEIN"/>
    <property type="match status" value="1"/>
</dbReference>
<dbReference type="FunFam" id="3.40.50.1980:FF:000017">
    <property type="entry name" value="ABC transporter substrate-binding protein"/>
    <property type="match status" value="1"/>
</dbReference>
<evidence type="ECO:0000313" key="11">
    <source>
        <dbReference type="EMBL" id="MBR8688928.1"/>
    </source>
</evidence>
<comment type="subcellular location">
    <subcellularLocation>
        <location evidence="1">Cell membrane</location>
        <topology evidence="1">Lipid-anchor</topology>
    </subcellularLocation>
</comment>
<dbReference type="InterPro" id="IPR051313">
    <property type="entry name" value="Bact_iron-sidero_bind"/>
</dbReference>
<gene>
    <name evidence="10" type="ORF">AKG37_03775</name>
    <name evidence="11" type="ORF">KCQ59_03885</name>
</gene>
<keyword evidence="12" id="KW-1185">Reference proteome</keyword>
<feature type="signal peptide" evidence="8">
    <location>
        <begin position="1"/>
        <end position="20"/>
    </location>
</feature>
<comment type="caution">
    <text evidence="11">The sequence shown here is derived from an EMBL/GenBank/DDBJ whole genome shotgun (WGS) entry which is preliminary data.</text>
</comment>
<dbReference type="RefSeq" id="WP_060697617.1">
    <property type="nucleotide sequence ID" value="NZ_JAGQFH010000001.1"/>
</dbReference>
<dbReference type="CDD" id="cd01138">
    <property type="entry name" value="FeuA"/>
    <property type="match status" value="1"/>
</dbReference>
<feature type="region of interest" description="Disordered" evidence="7">
    <location>
        <begin position="21"/>
        <end position="48"/>
    </location>
</feature>
<keyword evidence="5" id="KW-0564">Palmitate</keyword>
<reference evidence="11 13" key="2">
    <citation type="submission" date="2021-04" db="EMBL/GenBank/DDBJ databases">
        <title>Isolation of newly marine bacteria for enzymatic activity.</title>
        <authorList>
            <person name="Hadi W.A.M."/>
            <person name="Nair A.J.J."/>
            <person name="Edwin B.T."/>
        </authorList>
    </citation>
    <scope>NUCLEOTIDE SEQUENCE [LARGE SCALE GENOMIC DNA]</scope>
    <source>
        <strain evidence="11 13">B28A</strain>
    </source>
</reference>
<name>A0ABD4QGY2_9BACI</name>
<dbReference type="PROSITE" id="PS50983">
    <property type="entry name" value="FE_B12_PBP"/>
    <property type="match status" value="1"/>
</dbReference>
<evidence type="ECO:0000256" key="8">
    <source>
        <dbReference type="SAM" id="SignalP"/>
    </source>
</evidence>
<comment type="similarity">
    <text evidence="2">Belongs to the bacterial solute-binding protein 8 family.</text>
</comment>
<keyword evidence="3" id="KW-0813">Transport</keyword>
<proteinExistence type="inferred from homology"/>
<sequence>MKKILFPLMLIIVLALSACGNSSSSSSNKGNQSTSSSDKITYQSENGPVKLPAHPKRVVVLGSFAGNVLSLGVNVVGADSWSKKNPRFQKELKDAEEISDANVEKIMKLKPDVIIGLSGAKNVEKLEKIAPTVLFTYNKVDFLQQQIEIGKVLNKEKEAKAWVKDFKKRAAEAGKEIKAKIGKDATVSVFESGTKELYVFGDAWGRGTEILYQEMKLKMPEKVKEKALKAGYYAVSQEVIPEFAGDYMIISKNSEMDNSYQNSKIYKSIPAVKKHRVYEANAEEFYFNDPITLEYQLSFFKKHFLGK</sequence>
<evidence type="ECO:0000256" key="1">
    <source>
        <dbReference type="ARBA" id="ARBA00004193"/>
    </source>
</evidence>
<dbReference type="SUPFAM" id="SSF53807">
    <property type="entry name" value="Helical backbone' metal receptor"/>
    <property type="match status" value="1"/>
</dbReference>
<evidence type="ECO:0000256" key="3">
    <source>
        <dbReference type="ARBA" id="ARBA00022448"/>
    </source>
</evidence>
<evidence type="ECO:0000313" key="13">
    <source>
        <dbReference type="Proteomes" id="UP000676804"/>
    </source>
</evidence>
<organism evidence="11 13">
    <name type="scientific">Bacillus australimaris</name>
    <dbReference type="NCBI Taxonomy" id="1326968"/>
    <lineage>
        <taxon>Bacteria</taxon>
        <taxon>Bacillati</taxon>
        <taxon>Bacillota</taxon>
        <taxon>Bacilli</taxon>
        <taxon>Bacillales</taxon>
        <taxon>Bacillaceae</taxon>
        <taxon>Bacillus</taxon>
    </lineage>
</organism>